<dbReference type="Proteomes" id="UP001142372">
    <property type="component" value="Unassembled WGS sequence"/>
</dbReference>
<dbReference type="Gene3D" id="3.60.15.10">
    <property type="entry name" value="Ribonuclease Z/Hydroxyacylglutathione hydrolase-like"/>
    <property type="match status" value="1"/>
</dbReference>
<keyword evidence="3" id="KW-1185">Reference proteome</keyword>
<sequence length="258" mass="28325">MKRCSEVAPGVFVATSRKMLTTSTMLVGQGDALLIDPAWLPDELDAIAASIRERQLNVVGGFATHAHYDHLLWHPGFGEAPRWASAKTAQLADLERPALVKQLGAGFPRQLVNVMGRVRAVDGRIPAASVPDGFEVELIVHDAHAPGHTALWLPRQRVLIAGDMLSDVELPLPYHPDNLPLYVDALDLLSPIVEQARVVVPGHGNVGNDARARLDADRRYIDELSRRGTSDDVRVRNSGMAEAHENMRRLLQEADTDR</sequence>
<dbReference type="SUPFAM" id="SSF56281">
    <property type="entry name" value="Metallo-hydrolase/oxidoreductase"/>
    <property type="match status" value="1"/>
</dbReference>
<dbReference type="InterPro" id="IPR001279">
    <property type="entry name" value="Metallo-B-lactamas"/>
</dbReference>
<comment type="caution">
    <text evidence="2">The sequence shown here is derived from an EMBL/GenBank/DDBJ whole genome shotgun (WGS) entry which is preliminary data.</text>
</comment>
<dbReference type="AlphaFoldDB" id="A0A9W6M0E5"/>
<dbReference type="PANTHER" id="PTHR42951:SF22">
    <property type="entry name" value="METALLO BETA-LACTAMASE SUPERFAMILY LIPOPROTEIN"/>
    <property type="match status" value="1"/>
</dbReference>
<dbReference type="EMBL" id="BSEN01000009">
    <property type="protein sequence ID" value="GLJ76574.1"/>
    <property type="molecule type" value="Genomic_DNA"/>
</dbReference>
<dbReference type="InterPro" id="IPR036866">
    <property type="entry name" value="RibonucZ/Hydroxyglut_hydro"/>
</dbReference>
<accession>A0A9W6M0E5</accession>
<proteinExistence type="predicted"/>
<reference evidence="2" key="2">
    <citation type="submission" date="2023-01" db="EMBL/GenBank/DDBJ databases">
        <authorList>
            <person name="Sun Q."/>
            <person name="Evtushenko L."/>
        </authorList>
    </citation>
    <scope>NUCLEOTIDE SEQUENCE</scope>
    <source>
        <strain evidence="2">VKM Ac-1401</strain>
    </source>
</reference>
<protein>
    <submittedName>
        <fullName evidence="2">MBL fold metallo-hydrolase</fullName>
    </submittedName>
</protein>
<reference evidence="2" key="1">
    <citation type="journal article" date="2014" name="Int. J. Syst. Evol. Microbiol.">
        <title>Complete genome sequence of Corynebacterium casei LMG S-19264T (=DSM 44701T), isolated from a smear-ripened cheese.</title>
        <authorList>
            <consortium name="US DOE Joint Genome Institute (JGI-PGF)"/>
            <person name="Walter F."/>
            <person name="Albersmeier A."/>
            <person name="Kalinowski J."/>
            <person name="Ruckert C."/>
        </authorList>
    </citation>
    <scope>NUCLEOTIDE SEQUENCE</scope>
    <source>
        <strain evidence="2">VKM Ac-1401</strain>
    </source>
</reference>
<dbReference type="InterPro" id="IPR050855">
    <property type="entry name" value="NDM-1-like"/>
</dbReference>
<evidence type="ECO:0000313" key="2">
    <source>
        <dbReference type="EMBL" id="GLJ76574.1"/>
    </source>
</evidence>
<feature type="domain" description="Metallo-beta-lactamase" evidence="1">
    <location>
        <begin position="20"/>
        <end position="203"/>
    </location>
</feature>
<name>A0A9W6M0E5_9MICO</name>
<dbReference type="RefSeq" id="WP_271177233.1">
    <property type="nucleotide sequence ID" value="NZ_BAAAJO010000008.1"/>
</dbReference>
<organism evidence="2 3">
    <name type="scientific">Leifsonia poae</name>
    <dbReference type="NCBI Taxonomy" id="110933"/>
    <lineage>
        <taxon>Bacteria</taxon>
        <taxon>Bacillati</taxon>
        <taxon>Actinomycetota</taxon>
        <taxon>Actinomycetes</taxon>
        <taxon>Micrococcales</taxon>
        <taxon>Microbacteriaceae</taxon>
        <taxon>Leifsonia</taxon>
    </lineage>
</organism>
<dbReference type="PANTHER" id="PTHR42951">
    <property type="entry name" value="METALLO-BETA-LACTAMASE DOMAIN-CONTAINING"/>
    <property type="match status" value="1"/>
</dbReference>
<evidence type="ECO:0000259" key="1">
    <source>
        <dbReference type="SMART" id="SM00849"/>
    </source>
</evidence>
<evidence type="ECO:0000313" key="3">
    <source>
        <dbReference type="Proteomes" id="UP001142372"/>
    </source>
</evidence>
<dbReference type="SMART" id="SM00849">
    <property type="entry name" value="Lactamase_B"/>
    <property type="match status" value="1"/>
</dbReference>
<dbReference type="Pfam" id="PF00753">
    <property type="entry name" value="Lactamase_B"/>
    <property type="match status" value="1"/>
</dbReference>
<gene>
    <name evidence="2" type="ORF">GCM10017584_21480</name>
</gene>